<dbReference type="Gene3D" id="4.10.270.10">
    <property type="entry name" value="Myosin, subunit A"/>
    <property type="match status" value="1"/>
</dbReference>
<dbReference type="Proteomes" id="UP000037035">
    <property type="component" value="Unassembled WGS sequence"/>
</dbReference>
<sequence>MRTRLHRSTGQLSIVHSPKKDEEAALQIYNELKSWPWWQLYTRVRPRLGGKAALPITMKNSETKHEYEIVRDCSCITNLCKSRLTSDFSRTSIRLEFIQTPTTKCYGLRLSM</sequence>
<evidence type="ECO:0000313" key="2">
    <source>
        <dbReference type="Proteomes" id="UP000037035"/>
    </source>
</evidence>
<dbReference type="EMBL" id="LAVV01010398">
    <property type="protein sequence ID" value="KNZ49096.1"/>
    <property type="molecule type" value="Genomic_DNA"/>
</dbReference>
<dbReference type="VEuPathDB" id="FungiDB:VP01_520g1"/>
<dbReference type="AlphaFoldDB" id="A0A0L6UKM1"/>
<dbReference type="OrthoDB" id="6108017at2759"/>
<protein>
    <submittedName>
        <fullName evidence="1">Uncharacterized protein</fullName>
    </submittedName>
</protein>
<reference evidence="1 2" key="1">
    <citation type="submission" date="2015-08" db="EMBL/GenBank/DDBJ databases">
        <title>Next Generation Sequencing and Analysis of the Genome of Puccinia sorghi L Schw, the Causal Agent of Maize Common Rust.</title>
        <authorList>
            <person name="Rochi L."/>
            <person name="Burguener G."/>
            <person name="Darino M."/>
            <person name="Turjanski A."/>
            <person name="Kreff E."/>
            <person name="Dieguez M.J."/>
            <person name="Sacco F."/>
        </authorList>
    </citation>
    <scope>NUCLEOTIDE SEQUENCE [LARGE SCALE GENOMIC DNA]</scope>
    <source>
        <strain evidence="1 2">RO10H11247</strain>
    </source>
</reference>
<comment type="caution">
    <text evidence="1">The sequence shown here is derived from an EMBL/GenBank/DDBJ whole genome shotgun (WGS) entry which is preliminary data.</text>
</comment>
<keyword evidence="2" id="KW-1185">Reference proteome</keyword>
<name>A0A0L6UKM1_9BASI</name>
<organism evidence="1 2">
    <name type="scientific">Puccinia sorghi</name>
    <dbReference type="NCBI Taxonomy" id="27349"/>
    <lineage>
        <taxon>Eukaryota</taxon>
        <taxon>Fungi</taxon>
        <taxon>Dikarya</taxon>
        <taxon>Basidiomycota</taxon>
        <taxon>Pucciniomycotina</taxon>
        <taxon>Pucciniomycetes</taxon>
        <taxon>Pucciniales</taxon>
        <taxon>Pucciniaceae</taxon>
        <taxon>Puccinia</taxon>
    </lineage>
</organism>
<gene>
    <name evidence="1" type="ORF">VP01_520g1</name>
</gene>
<accession>A0A0L6UKM1</accession>
<proteinExistence type="predicted"/>
<evidence type="ECO:0000313" key="1">
    <source>
        <dbReference type="EMBL" id="KNZ49096.1"/>
    </source>
</evidence>